<evidence type="ECO:0000313" key="9">
    <source>
        <dbReference type="EMBL" id="KAF5751921.1"/>
    </source>
</evidence>
<dbReference type="GO" id="GO:0006400">
    <property type="term" value="P:tRNA modification"/>
    <property type="evidence" value="ECO:0007669"/>
    <property type="project" value="TreeGrafter"/>
</dbReference>
<dbReference type="Proteomes" id="UP000593562">
    <property type="component" value="Unassembled WGS sequence"/>
</dbReference>
<sequence length="368" mass="42747">MRILPLLTTHQQYYSPTKLPSLSFPSGPPFECLRRPSRWVPPRMDSSVSPVPRKDKVVVLMGATGSGKSSLSIDLATLFPSEVVNSDKMQVYDGLDITTNKISIPDRRNVPHHLLGEIDPEDGEFNPSDFRSFGGSAIAGIVSRRKLPLIVGGSNSFIHSLIVEQFNPDDDVFTDLNSKSISTEFRYNCCFIWVDVSFPVLCNYLAERVDEMLDLGMFEELAEFYNPDRIKTPTETGLRKAIGVPEFDRYFSKYPPMTEPKEDDWEWRRMRREAYDEAVREIKENTFQLVKRQLRKIQKLRGAGWDLHRVDATMAFREVLMTSDRNRKQRLKPENQKKKKSRRWIDIWNKDVLQPTMKIVKQFFEEEE</sequence>
<dbReference type="OrthoDB" id="775260at2759"/>
<dbReference type="AlphaFoldDB" id="A0A7J7E062"/>
<protein>
    <recommendedName>
        <fullName evidence="8">adenylate dimethylallyltransferase (ADP/ATP-dependent)</fullName>
        <ecNumber evidence="8">2.5.1.112</ecNumber>
    </recommendedName>
</protein>
<dbReference type="EMBL" id="JAAARO010000002">
    <property type="protein sequence ID" value="KAF5751921.1"/>
    <property type="molecule type" value="Genomic_DNA"/>
</dbReference>
<evidence type="ECO:0000256" key="2">
    <source>
        <dbReference type="ARBA" id="ARBA00022679"/>
    </source>
</evidence>
<evidence type="ECO:0000256" key="4">
    <source>
        <dbReference type="ARBA" id="ARBA00022741"/>
    </source>
</evidence>
<dbReference type="PANTHER" id="PTHR11088:SF86">
    <property type="entry name" value="ADENYLATE ISOPENTENYLTRANSFERASE 4-RELATED"/>
    <property type="match status" value="1"/>
</dbReference>
<dbReference type="InterPro" id="IPR039657">
    <property type="entry name" value="Dimethylallyltransferase"/>
</dbReference>
<dbReference type="GO" id="GO:0052622">
    <property type="term" value="F:ATP/ADP dimethylallyltransferase activity"/>
    <property type="evidence" value="ECO:0007669"/>
    <property type="project" value="UniProtKB-EC"/>
</dbReference>
<name>A0A7J7E062_TRIWF</name>
<dbReference type="GO" id="GO:0005739">
    <property type="term" value="C:mitochondrion"/>
    <property type="evidence" value="ECO:0007669"/>
    <property type="project" value="TreeGrafter"/>
</dbReference>
<evidence type="ECO:0000256" key="6">
    <source>
        <dbReference type="ARBA" id="ARBA00051744"/>
    </source>
</evidence>
<evidence type="ECO:0000256" key="5">
    <source>
        <dbReference type="ARBA" id="ARBA00022840"/>
    </source>
</evidence>
<dbReference type="GO" id="GO:0009824">
    <property type="term" value="F:AMP dimethylallyltransferase activity"/>
    <property type="evidence" value="ECO:0007669"/>
    <property type="project" value="TreeGrafter"/>
</dbReference>
<keyword evidence="3" id="KW-0203">Cytokinin biosynthesis</keyword>
<dbReference type="PANTHER" id="PTHR11088">
    <property type="entry name" value="TRNA DIMETHYLALLYLTRANSFERASE"/>
    <property type="match status" value="1"/>
</dbReference>
<proteinExistence type="inferred from homology"/>
<keyword evidence="4" id="KW-0547">Nucleotide-binding</keyword>
<comment type="catalytic activity">
    <reaction evidence="7">
        <text>dimethylallyl diphosphate + ADP = N(6)-(dimethylallyl)adenosine 5'-diphosphate + diphosphate</text>
        <dbReference type="Rhea" id="RHEA:36327"/>
        <dbReference type="ChEBI" id="CHEBI:33019"/>
        <dbReference type="ChEBI" id="CHEBI:57623"/>
        <dbReference type="ChEBI" id="CHEBI:73533"/>
        <dbReference type="ChEBI" id="CHEBI:456216"/>
        <dbReference type="EC" id="2.5.1.112"/>
    </reaction>
</comment>
<gene>
    <name evidence="9" type="ORF">HS088_TW02G00940</name>
</gene>
<evidence type="ECO:0000256" key="8">
    <source>
        <dbReference type="ARBA" id="ARBA00066838"/>
    </source>
</evidence>
<evidence type="ECO:0000256" key="3">
    <source>
        <dbReference type="ARBA" id="ARBA00022712"/>
    </source>
</evidence>
<dbReference type="SUPFAM" id="SSF52540">
    <property type="entry name" value="P-loop containing nucleoside triphosphate hydrolases"/>
    <property type="match status" value="1"/>
</dbReference>
<dbReference type="EC" id="2.5.1.112" evidence="8"/>
<keyword evidence="2" id="KW-0808">Transferase</keyword>
<keyword evidence="10" id="KW-1185">Reference proteome</keyword>
<reference evidence="9 10" key="1">
    <citation type="journal article" date="2020" name="Nat. Commun.">
        <title>Genome of Tripterygium wilfordii and identification of cytochrome P450 involved in triptolide biosynthesis.</title>
        <authorList>
            <person name="Tu L."/>
            <person name="Su P."/>
            <person name="Zhang Z."/>
            <person name="Gao L."/>
            <person name="Wang J."/>
            <person name="Hu T."/>
            <person name="Zhou J."/>
            <person name="Zhang Y."/>
            <person name="Zhao Y."/>
            <person name="Liu Y."/>
            <person name="Song Y."/>
            <person name="Tong Y."/>
            <person name="Lu Y."/>
            <person name="Yang J."/>
            <person name="Xu C."/>
            <person name="Jia M."/>
            <person name="Peters R.J."/>
            <person name="Huang L."/>
            <person name="Gao W."/>
        </authorList>
    </citation>
    <scope>NUCLEOTIDE SEQUENCE [LARGE SCALE GENOMIC DNA]</scope>
    <source>
        <strain evidence="10">cv. XIE 37</strain>
        <tissue evidence="9">Leaf</tissue>
    </source>
</reference>
<comment type="similarity">
    <text evidence="1">Belongs to the IPP transferase family.</text>
</comment>
<dbReference type="Gene3D" id="1.10.287.890">
    <property type="entry name" value="Crystal structure of tRNA isopentenylpyrophosphate transferase (bh2366) domain"/>
    <property type="match status" value="1"/>
</dbReference>
<dbReference type="InterPro" id="IPR027417">
    <property type="entry name" value="P-loop_NTPase"/>
</dbReference>
<dbReference type="GO" id="GO:0005524">
    <property type="term" value="F:ATP binding"/>
    <property type="evidence" value="ECO:0007669"/>
    <property type="project" value="UniProtKB-KW"/>
</dbReference>
<comment type="catalytic activity">
    <reaction evidence="6">
        <text>dimethylallyl diphosphate + ATP = N(6)-(dimethylallyl)adenosine 5'-triphosphate + diphosphate</text>
        <dbReference type="Rhea" id="RHEA:36331"/>
        <dbReference type="ChEBI" id="CHEBI:30616"/>
        <dbReference type="ChEBI" id="CHEBI:33019"/>
        <dbReference type="ChEBI" id="CHEBI:57623"/>
        <dbReference type="ChEBI" id="CHEBI:73532"/>
        <dbReference type="EC" id="2.5.1.112"/>
    </reaction>
</comment>
<evidence type="ECO:0000256" key="7">
    <source>
        <dbReference type="ARBA" id="ARBA00052386"/>
    </source>
</evidence>
<organism evidence="9 10">
    <name type="scientific">Tripterygium wilfordii</name>
    <name type="common">Thunder God vine</name>
    <dbReference type="NCBI Taxonomy" id="458696"/>
    <lineage>
        <taxon>Eukaryota</taxon>
        <taxon>Viridiplantae</taxon>
        <taxon>Streptophyta</taxon>
        <taxon>Embryophyta</taxon>
        <taxon>Tracheophyta</taxon>
        <taxon>Spermatophyta</taxon>
        <taxon>Magnoliopsida</taxon>
        <taxon>eudicotyledons</taxon>
        <taxon>Gunneridae</taxon>
        <taxon>Pentapetalae</taxon>
        <taxon>rosids</taxon>
        <taxon>fabids</taxon>
        <taxon>Celastrales</taxon>
        <taxon>Celastraceae</taxon>
        <taxon>Tripterygium</taxon>
    </lineage>
</organism>
<dbReference type="GO" id="GO:0052381">
    <property type="term" value="F:tRNA dimethylallyltransferase activity"/>
    <property type="evidence" value="ECO:0007669"/>
    <property type="project" value="TreeGrafter"/>
</dbReference>
<accession>A0A7J7E062</accession>
<dbReference type="InParanoid" id="A0A7J7E062"/>
<dbReference type="Gene3D" id="3.40.50.300">
    <property type="entry name" value="P-loop containing nucleotide triphosphate hydrolases"/>
    <property type="match status" value="1"/>
</dbReference>
<comment type="caution">
    <text evidence="9">The sequence shown here is derived from an EMBL/GenBank/DDBJ whole genome shotgun (WGS) entry which is preliminary data.</text>
</comment>
<dbReference type="FunFam" id="1.10.287.890:FF:000003">
    <property type="entry name" value="Adenylate isopentenyltransferase"/>
    <property type="match status" value="1"/>
</dbReference>
<dbReference type="GO" id="GO:0009691">
    <property type="term" value="P:cytokinin biosynthetic process"/>
    <property type="evidence" value="ECO:0007669"/>
    <property type="project" value="UniProtKB-KW"/>
</dbReference>
<keyword evidence="5" id="KW-0067">ATP-binding</keyword>
<dbReference type="Pfam" id="PF01715">
    <property type="entry name" value="IPPT"/>
    <property type="match status" value="2"/>
</dbReference>
<evidence type="ECO:0000313" key="10">
    <source>
        <dbReference type="Proteomes" id="UP000593562"/>
    </source>
</evidence>
<evidence type="ECO:0000256" key="1">
    <source>
        <dbReference type="ARBA" id="ARBA00005842"/>
    </source>
</evidence>